<protein>
    <submittedName>
        <fullName evidence="1">Uncharacterized protein</fullName>
    </submittedName>
</protein>
<evidence type="ECO:0000313" key="2">
    <source>
        <dbReference type="Proteomes" id="UP000037696"/>
    </source>
</evidence>
<proteinExistence type="predicted"/>
<sequence length="47" mass="5556">MIYGYCYILSTILLLYLTLCTKTYRGPGSKPFWEGFMPECLNLERQK</sequence>
<keyword evidence="2" id="KW-1185">Reference proteome</keyword>
<evidence type="ECO:0000313" key="1">
    <source>
        <dbReference type="EMBL" id="KOS38791.1"/>
    </source>
</evidence>
<organism evidence="1 2">
    <name type="scientific">Penicillium nordicum</name>
    <dbReference type="NCBI Taxonomy" id="229535"/>
    <lineage>
        <taxon>Eukaryota</taxon>
        <taxon>Fungi</taxon>
        <taxon>Dikarya</taxon>
        <taxon>Ascomycota</taxon>
        <taxon>Pezizomycotina</taxon>
        <taxon>Eurotiomycetes</taxon>
        <taxon>Eurotiomycetidae</taxon>
        <taxon>Eurotiales</taxon>
        <taxon>Aspergillaceae</taxon>
        <taxon>Penicillium</taxon>
    </lineage>
</organism>
<comment type="caution">
    <text evidence="1">The sequence shown here is derived from an EMBL/GenBank/DDBJ whole genome shotgun (WGS) entry which is preliminary data.</text>
</comment>
<name>A0A0M8P1M3_9EURO</name>
<reference evidence="1 2" key="1">
    <citation type="submission" date="2015-08" db="EMBL/GenBank/DDBJ databases">
        <title>Genome sequencing of Penicillium nordicum.</title>
        <authorList>
            <person name="Nguyen H.D."/>
            <person name="Seifert K.A."/>
        </authorList>
    </citation>
    <scope>NUCLEOTIDE SEQUENCE [LARGE SCALE GENOMIC DNA]</scope>
    <source>
        <strain evidence="1 2">DAOMC 185683</strain>
    </source>
</reference>
<dbReference type="EMBL" id="LHQQ01000234">
    <property type="protein sequence ID" value="KOS38791.1"/>
    <property type="molecule type" value="Genomic_DNA"/>
</dbReference>
<dbReference type="Proteomes" id="UP000037696">
    <property type="component" value="Unassembled WGS sequence"/>
</dbReference>
<accession>A0A0M8P1M3</accession>
<feature type="non-terminal residue" evidence="1">
    <location>
        <position position="47"/>
    </location>
</feature>
<gene>
    <name evidence="1" type="ORF">ACN38_g10365</name>
</gene>
<dbReference type="AlphaFoldDB" id="A0A0M8P1M3"/>